<keyword evidence="3" id="KW-1185">Reference proteome</keyword>
<accession>A0ABR4IUC6</accession>
<feature type="compositionally biased region" description="Basic and acidic residues" evidence="1">
    <location>
        <begin position="31"/>
        <end position="40"/>
    </location>
</feature>
<proteinExistence type="predicted"/>
<sequence>MHAGDCSWGHEACFCTGDPQPIEEPADDNGDSDHVEPRDPKRRYFDEYEALIEEYMAAPGALPTTEGSHGLGRTDYLYRYRLLNTYTARTVENRLQASEELWDTLGPATRFGDAFLIDDIYQMTHARSGDTIETYAYVSDLKANPQTASHAVDALSETKNEVCEDVADDDGVAVKRHFPIPKGLGKTGADYRLKDVGFLWTRHINVLDASSNQDGSQATMQTILTGILNDELTLHYARWEHSRDAGSTRGPLGWAGPLLERRGGFAVRLAPYTLMQRSIRSTRTTAGWYFISISSM</sequence>
<evidence type="ECO:0000256" key="1">
    <source>
        <dbReference type="SAM" id="MobiDB-lite"/>
    </source>
</evidence>
<comment type="caution">
    <text evidence="2">The sequence shown here is derived from an EMBL/GenBank/DDBJ whole genome shotgun (WGS) entry which is preliminary data.</text>
</comment>
<evidence type="ECO:0000313" key="3">
    <source>
        <dbReference type="Proteomes" id="UP001610446"/>
    </source>
</evidence>
<organism evidence="2 3">
    <name type="scientific">Aspergillus pseudoustus</name>
    <dbReference type="NCBI Taxonomy" id="1810923"/>
    <lineage>
        <taxon>Eukaryota</taxon>
        <taxon>Fungi</taxon>
        <taxon>Dikarya</taxon>
        <taxon>Ascomycota</taxon>
        <taxon>Pezizomycotina</taxon>
        <taxon>Eurotiomycetes</taxon>
        <taxon>Eurotiomycetidae</taxon>
        <taxon>Eurotiales</taxon>
        <taxon>Aspergillaceae</taxon>
        <taxon>Aspergillus</taxon>
        <taxon>Aspergillus subgen. Nidulantes</taxon>
    </lineage>
</organism>
<reference evidence="2 3" key="1">
    <citation type="submission" date="2024-07" db="EMBL/GenBank/DDBJ databases">
        <title>Section-level genome sequencing and comparative genomics of Aspergillus sections Usti and Cavernicolus.</title>
        <authorList>
            <consortium name="Lawrence Berkeley National Laboratory"/>
            <person name="Nybo J.L."/>
            <person name="Vesth T.C."/>
            <person name="Theobald S."/>
            <person name="Frisvad J.C."/>
            <person name="Larsen T.O."/>
            <person name="Kjaerboelling I."/>
            <person name="Rothschild-Mancinelli K."/>
            <person name="Lyhne E.K."/>
            <person name="Kogle M.E."/>
            <person name="Barry K."/>
            <person name="Clum A."/>
            <person name="Na H."/>
            <person name="Ledsgaard L."/>
            <person name="Lin J."/>
            <person name="Lipzen A."/>
            <person name="Kuo A."/>
            <person name="Riley R."/>
            <person name="Mondo S."/>
            <person name="Labutti K."/>
            <person name="Haridas S."/>
            <person name="Pangalinan J."/>
            <person name="Salamov A.A."/>
            <person name="Simmons B.A."/>
            <person name="Magnuson J.K."/>
            <person name="Chen J."/>
            <person name="Drula E."/>
            <person name="Henrissat B."/>
            <person name="Wiebenga A."/>
            <person name="Lubbers R.J."/>
            <person name="Gomes A.C."/>
            <person name="Makela M.R."/>
            <person name="Stajich J."/>
            <person name="Grigoriev I.V."/>
            <person name="Mortensen U.H."/>
            <person name="De Vries R.P."/>
            <person name="Baker S.E."/>
            <person name="Andersen M.R."/>
        </authorList>
    </citation>
    <scope>NUCLEOTIDE SEQUENCE [LARGE SCALE GENOMIC DNA]</scope>
    <source>
        <strain evidence="2 3">CBS 123904</strain>
    </source>
</reference>
<dbReference type="Proteomes" id="UP001610446">
    <property type="component" value="Unassembled WGS sequence"/>
</dbReference>
<protein>
    <submittedName>
        <fullName evidence="2">Uncharacterized protein</fullName>
    </submittedName>
</protein>
<dbReference type="EMBL" id="JBFXLU010000283">
    <property type="protein sequence ID" value="KAL2831369.1"/>
    <property type="molecule type" value="Genomic_DNA"/>
</dbReference>
<feature type="region of interest" description="Disordered" evidence="1">
    <location>
        <begin position="19"/>
        <end position="40"/>
    </location>
</feature>
<evidence type="ECO:0000313" key="2">
    <source>
        <dbReference type="EMBL" id="KAL2831369.1"/>
    </source>
</evidence>
<gene>
    <name evidence="2" type="ORF">BJY01DRAFT_254268</name>
</gene>
<name>A0ABR4IUC6_9EURO</name>